<evidence type="ECO:0000256" key="2">
    <source>
        <dbReference type="ARBA" id="ARBA00010794"/>
    </source>
</evidence>
<evidence type="ECO:0000256" key="11">
    <source>
        <dbReference type="SAM" id="SignalP"/>
    </source>
</evidence>
<dbReference type="EC" id="2.7.1.108" evidence="3"/>
<dbReference type="RefSeq" id="XP_003072711.1">
    <property type="nucleotide sequence ID" value="XM_003072665.1"/>
</dbReference>
<evidence type="ECO:0000313" key="12">
    <source>
        <dbReference type="EMBL" id="ADM11351.1"/>
    </source>
</evidence>
<protein>
    <recommendedName>
        <fullName evidence="3">dolichol kinase</fullName>
        <ecNumber evidence="3">2.7.1.108</ecNumber>
    </recommendedName>
</protein>
<keyword evidence="11" id="KW-0732">Signal</keyword>
<organism evidence="12 13">
    <name type="scientific">Encephalitozoon intestinalis (strain ATCC 50506)</name>
    <name type="common">Microsporidian parasite</name>
    <name type="synonym">Septata intestinalis</name>
    <dbReference type="NCBI Taxonomy" id="876142"/>
    <lineage>
        <taxon>Eukaryota</taxon>
        <taxon>Fungi</taxon>
        <taxon>Fungi incertae sedis</taxon>
        <taxon>Microsporidia</taxon>
        <taxon>Unikaryonidae</taxon>
        <taxon>Encephalitozoon</taxon>
    </lineage>
</organism>
<comment type="subcellular location">
    <subcellularLocation>
        <location evidence="1">Endoplasmic reticulum membrane</location>
        <topology evidence="1">Multi-pass membrane protein</topology>
    </subcellularLocation>
</comment>
<dbReference type="VEuPathDB" id="MicrosporidiaDB:Eint_040610"/>
<keyword evidence="5 10" id="KW-0812">Transmembrane</keyword>
<dbReference type="KEGG" id="ein:Eint_040610"/>
<dbReference type="EMBL" id="CP001945">
    <property type="protein sequence ID" value="ADM11351.1"/>
    <property type="molecule type" value="Genomic_DNA"/>
</dbReference>
<proteinExistence type="inferred from homology"/>
<keyword evidence="6 12" id="KW-0418">Kinase</keyword>
<feature type="transmembrane region" description="Helical" evidence="10">
    <location>
        <begin position="233"/>
        <end position="251"/>
    </location>
</feature>
<dbReference type="HOGENOM" id="CLU_921424_0_0_1"/>
<feature type="transmembrane region" description="Helical" evidence="10">
    <location>
        <begin position="257"/>
        <end position="288"/>
    </location>
</feature>
<dbReference type="GeneID" id="9699114"/>
<feature type="transmembrane region" description="Helical" evidence="10">
    <location>
        <begin position="205"/>
        <end position="226"/>
    </location>
</feature>
<dbReference type="PANTHER" id="PTHR13205">
    <property type="entry name" value="TRANSMEMBRANE PROTEIN 15-RELATED"/>
    <property type="match status" value="1"/>
</dbReference>
<dbReference type="InterPro" id="IPR032974">
    <property type="entry name" value="Polypren_kinase"/>
</dbReference>
<gene>
    <name evidence="12" type="ORF">Eint_040610</name>
</gene>
<evidence type="ECO:0000256" key="5">
    <source>
        <dbReference type="ARBA" id="ARBA00022692"/>
    </source>
</evidence>
<feature type="transmembrane region" description="Helical" evidence="10">
    <location>
        <begin position="100"/>
        <end position="119"/>
    </location>
</feature>
<dbReference type="GO" id="GO:0005789">
    <property type="term" value="C:endoplasmic reticulum membrane"/>
    <property type="evidence" value="ECO:0007669"/>
    <property type="project" value="UniProtKB-SubCell"/>
</dbReference>
<accession>E0S6L6</accession>
<evidence type="ECO:0000256" key="3">
    <source>
        <dbReference type="ARBA" id="ARBA00012132"/>
    </source>
</evidence>
<dbReference type="PANTHER" id="PTHR13205:SF15">
    <property type="entry name" value="DOLICHOL KINASE"/>
    <property type="match status" value="1"/>
</dbReference>
<evidence type="ECO:0000256" key="10">
    <source>
        <dbReference type="SAM" id="Phobius"/>
    </source>
</evidence>
<evidence type="ECO:0000256" key="1">
    <source>
        <dbReference type="ARBA" id="ARBA00004477"/>
    </source>
</evidence>
<evidence type="ECO:0000256" key="8">
    <source>
        <dbReference type="ARBA" id="ARBA00022989"/>
    </source>
</evidence>
<dbReference type="GO" id="GO:0043048">
    <property type="term" value="P:dolichyl monophosphate biosynthetic process"/>
    <property type="evidence" value="ECO:0007669"/>
    <property type="project" value="TreeGrafter"/>
</dbReference>
<evidence type="ECO:0000256" key="9">
    <source>
        <dbReference type="ARBA" id="ARBA00023136"/>
    </source>
</evidence>
<feature type="chain" id="PRO_5003140087" description="dolichol kinase" evidence="11">
    <location>
        <begin position="20"/>
        <end position="302"/>
    </location>
</feature>
<reference evidence="12 13" key="2">
    <citation type="journal article" date="2012" name="Proc. Natl. Acad. Sci. U.S.A.">
        <title>Gain and loss of multiple functionally related, horizontally transferred genes in the reduced genomes of two microsporidian parasites.</title>
        <authorList>
            <person name="Pombert J.-F."/>
            <person name="Selman M."/>
            <person name="Burki F."/>
            <person name="Bardell F.T."/>
            <person name="Farinelli L."/>
            <person name="Solter L.F."/>
            <person name="Whitman D.W."/>
            <person name="Weiss L.M."/>
            <person name="Corradi N."/>
            <person name="Keeling P.J."/>
        </authorList>
    </citation>
    <scope>NUCLEOTIDE SEQUENCE [LARGE SCALE GENOMIC DNA]</scope>
    <source>
        <strain evidence="12 13">ATCC 50506</strain>
    </source>
</reference>
<feature type="signal peptide" evidence="11">
    <location>
        <begin position="1"/>
        <end position="19"/>
    </location>
</feature>
<keyword evidence="7" id="KW-0256">Endoplasmic reticulum</keyword>
<keyword evidence="8 10" id="KW-1133">Transmembrane helix</keyword>
<comment type="similarity">
    <text evidence="2">Belongs to the polyprenol kinase family.</text>
</comment>
<dbReference type="Proteomes" id="UP000002313">
    <property type="component" value="Chromosome IV"/>
</dbReference>
<evidence type="ECO:0000256" key="6">
    <source>
        <dbReference type="ARBA" id="ARBA00022777"/>
    </source>
</evidence>
<dbReference type="AlphaFoldDB" id="E0S6L6"/>
<keyword evidence="4" id="KW-0808">Transferase</keyword>
<keyword evidence="9 10" id="KW-0472">Membrane</keyword>
<evidence type="ECO:0000256" key="4">
    <source>
        <dbReference type="ARBA" id="ARBA00022679"/>
    </source>
</evidence>
<reference evidence="12 13" key="1">
    <citation type="journal article" date="2010" name="Nat. Commun.">
        <title>The complete sequence of the smallest known nuclear genome from the microsporidian Encephalitozoon intestinalis.</title>
        <authorList>
            <person name="Corradi N."/>
            <person name="Pombert J.-F."/>
            <person name="Farinelli L."/>
            <person name="Didier E.S."/>
            <person name="Keeling P.J."/>
        </authorList>
    </citation>
    <scope>NUCLEOTIDE SEQUENCE [LARGE SCALE GENOMIC DNA]</scope>
    <source>
        <strain evidence="12 13">ATCC 50506</strain>
    </source>
</reference>
<dbReference type="GO" id="GO:0004168">
    <property type="term" value="F:dolichol kinase activity"/>
    <property type="evidence" value="ECO:0007669"/>
    <property type="project" value="UniProtKB-EC"/>
</dbReference>
<evidence type="ECO:0000313" key="13">
    <source>
        <dbReference type="Proteomes" id="UP000002313"/>
    </source>
</evidence>
<name>E0S6L6_ENCIT</name>
<sequence>MESVSPWIILLDIIDLAVGAIQLGTQKRMDGVLERFIVIVMLKCMEREMQSRSPLIGARHLIACDSSKPLLTRGLECLGIVDLPRYISETLGEIKREPGAFAEIMSISLACFVVQAFLFRSSSTNLKRKTFHVFAFLVFYKGHRLSFLLSEGFFLILGLLSPCRHVNSLLTPYLSRHDREHSVLSHVYLLLACTYPRMFMRHKEYVSALISICFQDSMASVVGEWFGKTEKSIQGAIGGVVSGIAIYFALYRKVDMVLFFIVAGIVEYLIPINDNIAIPLSAISYSWLSKKIMSSIPSWAVV</sequence>
<keyword evidence="13" id="KW-1185">Reference proteome</keyword>
<evidence type="ECO:0000256" key="7">
    <source>
        <dbReference type="ARBA" id="ARBA00022824"/>
    </source>
</evidence>
<dbReference type="OrthoDB" id="2192014at2759"/>